<sequence>MALHRKQRGAAAPKNAPAGGGTSSEGRRRIRSHGVRRMIRHGLIRPTWGGLVLLAAACGCCFGGLLLDERTLMDVTIALAVVFVCALAAVILQWFGVIAIGGPKLTRQIEQRDSHGNTVARVTGELPERRGWYVTVSTVVRWKSPLGLIAARKVVPDDGQALVLPTTDEQGASGTSAVDKRHVGSSQSEHSGGVRAYAPGDPLKLISWRHTAHRGELMTRESSRDVRATALLVLNTGGVTGERLDAEVAALLPWARASQNAGRAERLIVTDGVQTFEGLDGVERFLAAVQPDAASAIPVASADATASTAPESGKHQTGREKEPDSGMPSASMRAAAIARTAMSGQGPVRVMVCDAADGQELAAALRRTPVADRLTVLDPAVQEPAAEPTYQRIVIQESSGVGRRIQTGADGAGRETDLVPAGGGVRSPRLTQRLLPDITGALALLAFFGVALKGLSGLIAPDGAWMWFAGALLGVAALEISAANAVGDCLNGAQRKPRGGKARPDRSRGASAAKPTVEPVSAPTSRATTHPVLRFAAYTVLTLVATAILAVVRFRVLAADALERIAEEEASQAAQQSAASGLVTGLASRWRVFTTMVEAGFDQLNLQLPPLKVSAYSDLFLILVVAALAAAIRLILAFRPLIPVMVALPVAALAADYALVGHLAPLWAIGLTVAALPFALAAARPRRLHPVLRLNGAAVAEQQTKQSRPNRLGAGAGSVTRGLARGRANGGTPAIALTATPLLAAALAVAITLPLTGPAAALAYRVPLSIGEGGGMFTSNTVNPMIDLKRNIAAGSDTTVLTYRAYKRLYLRLTTLDNFDGDTWGYDREFALDAGLYGSGIQLGRNSEDELSSYDRMIMNPLGAYMSALGYTGYDVATTNANTLEQFMVSANIRIDTLKSRFLPVPGNVTYMENGPGSDWLLYQDGTVYNRSNGTSSDLEYGVDGNAITPITSSSGFSQLSLITSAQDDLLGGSEVSDENRAAWYQARRDLAGTGLAEIRSDSMGDFLLIKATLNADGSVTGANGWRLGSGSFRGENLTFADGTSAAIPSNVVFNETVVNQLGLGRDGYVLGFGLGGNVAIVAPLDDSASETQDNLNSDDDEAISSFYGEGMWAGRAFAILQDSGMNLSAYTTVNGSISEAVPYAERMRRYVEASDKRAHKSRYTSLPKKLPDNVQAVIDQARAAGVPIKGSSYDDQVRAMRWLVDYFTNPNSKFTYSLDAPDGDGRDNLDVLDDFLDPENGHAGYCQHYASALAVLGRALGVPTRIVLGYNAGVGEREENGYFTVQSKQLHAWTEAYLDGVGWVPFDVTPATTENGSAASDADSSDTGDSSATTGDSGDNASDTTTQDQSGDESIDASGDTADQSDKSDSSDDAESQDAKADAGASSSGDGWMTWRIPDFTAWPMWARVLLGLLAVMVLAGLCWGVPRLWRWMRRRRVFAAIARAEARGSAAEPSGQAADRGKTSEYDDLAAEAWRMTWREVQLTARARARSKSKSGRRPSPNQTDMDIARILAEQCPEQADFILLAARNATAAAFHGTVDPVTGLPRKLKAFLK</sequence>
<proteinExistence type="predicted"/>
<accession>A0A2U2N1W7</accession>
<dbReference type="SUPFAM" id="SSF54001">
    <property type="entry name" value="Cysteine proteinases"/>
    <property type="match status" value="1"/>
</dbReference>
<comment type="caution">
    <text evidence="4">The sequence shown here is derived from an EMBL/GenBank/DDBJ whole genome shotgun (WGS) entry which is preliminary data.</text>
</comment>
<feature type="compositionally biased region" description="Polar residues" evidence="1">
    <location>
        <begin position="1341"/>
        <end position="1350"/>
    </location>
</feature>
<feature type="compositionally biased region" description="Polar residues" evidence="1">
    <location>
        <begin position="167"/>
        <end position="176"/>
    </location>
</feature>
<dbReference type="InterPro" id="IPR002931">
    <property type="entry name" value="Transglutaminase-like"/>
</dbReference>
<feature type="transmembrane region" description="Helical" evidence="2">
    <location>
        <begin position="641"/>
        <end position="660"/>
    </location>
</feature>
<feature type="transmembrane region" description="Helical" evidence="2">
    <location>
        <begin position="734"/>
        <end position="755"/>
    </location>
</feature>
<dbReference type="Gene3D" id="3.10.620.30">
    <property type="match status" value="1"/>
</dbReference>
<dbReference type="PANTHER" id="PTHR42736">
    <property type="entry name" value="PROTEIN-GLUTAMINE GAMMA-GLUTAMYLTRANSFERASE"/>
    <property type="match status" value="1"/>
</dbReference>
<reference evidence="4 5" key="1">
    <citation type="journal article" date="2018" name="Int. J. Syst. Evol. Microbiol.">
        <title>Bifidobacterium callitrichidarum sp. nov. from the faeces of the emperor tamarin (Saguinus imperator).</title>
        <authorList>
            <person name="Modesto M."/>
            <person name="Michelini S."/>
            <person name="Sansosti M.C."/>
            <person name="De Filippo C."/>
            <person name="Cavalieri D."/>
            <person name="Qvirist L."/>
            <person name="Andlid T."/>
            <person name="Spiezio C."/>
            <person name="Sandri C."/>
            <person name="Pascarelli S."/>
            <person name="Sgorbati B."/>
            <person name="Mattarelli P."/>
        </authorList>
    </citation>
    <scope>NUCLEOTIDE SEQUENCE [LARGE SCALE GENOMIC DNA]</scope>
    <source>
        <strain evidence="4 5">TRI 5</strain>
    </source>
</reference>
<dbReference type="InterPro" id="IPR038765">
    <property type="entry name" value="Papain-like_cys_pep_sf"/>
</dbReference>
<feature type="region of interest" description="Disordered" evidence="1">
    <location>
        <begin position="1"/>
        <end position="31"/>
    </location>
</feature>
<feature type="transmembrane region" description="Helical" evidence="2">
    <location>
        <begin position="464"/>
        <end position="486"/>
    </location>
</feature>
<feature type="compositionally biased region" description="Low complexity" evidence="1">
    <location>
        <begin position="1317"/>
        <end position="1340"/>
    </location>
</feature>
<feature type="region of interest" description="Disordered" evidence="1">
    <location>
        <begin position="165"/>
        <end position="196"/>
    </location>
</feature>
<feature type="transmembrane region" description="Helical" evidence="2">
    <location>
        <begin position="46"/>
        <end position="65"/>
    </location>
</feature>
<evidence type="ECO:0000313" key="5">
    <source>
        <dbReference type="Proteomes" id="UP000245876"/>
    </source>
</evidence>
<evidence type="ECO:0000256" key="1">
    <source>
        <dbReference type="SAM" id="MobiDB-lite"/>
    </source>
</evidence>
<feature type="region of interest" description="Disordered" evidence="1">
    <location>
        <begin position="493"/>
        <end position="524"/>
    </location>
</feature>
<keyword evidence="2" id="KW-0812">Transmembrane</keyword>
<dbReference type="SMART" id="SM00460">
    <property type="entry name" value="TGc"/>
    <property type="match status" value="1"/>
</dbReference>
<protein>
    <recommendedName>
        <fullName evidence="3">Transglutaminase-like domain-containing protein</fullName>
    </recommendedName>
</protein>
<dbReference type="Proteomes" id="UP000245876">
    <property type="component" value="Unassembled WGS sequence"/>
</dbReference>
<evidence type="ECO:0000256" key="2">
    <source>
        <dbReference type="SAM" id="Phobius"/>
    </source>
</evidence>
<dbReference type="EMBL" id="QFFM01000028">
    <property type="protein sequence ID" value="PWG63186.1"/>
    <property type="molecule type" value="Genomic_DNA"/>
</dbReference>
<dbReference type="PANTHER" id="PTHR42736:SF1">
    <property type="entry name" value="PROTEIN-GLUTAMINE GAMMA-GLUTAMYLTRANSFERASE"/>
    <property type="match status" value="1"/>
</dbReference>
<dbReference type="Pfam" id="PF01841">
    <property type="entry name" value="Transglut_core"/>
    <property type="match status" value="1"/>
</dbReference>
<keyword evidence="2" id="KW-0472">Membrane</keyword>
<feature type="transmembrane region" description="Helical" evidence="2">
    <location>
        <begin position="1406"/>
        <end position="1428"/>
    </location>
</feature>
<dbReference type="Pfam" id="PF11992">
    <property type="entry name" value="TgpA_N"/>
    <property type="match status" value="1"/>
</dbReference>
<feature type="transmembrane region" description="Helical" evidence="2">
    <location>
        <begin position="535"/>
        <end position="554"/>
    </location>
</feature>
<feature type="transmembrane region" description="Helical" evidence="2">
    <location>
        <begin position="666"/>
        <end position="683"/>
    </location>
</feature>
<evidence type="ECO:0000313" key="4">
    <source>
        <dbReference type="EMBL" id="PWG63186.1"/>
    </source>
</evidence>
<feature type="region of interest" description="Disordered" evidence="1">
    <location>
        <begin position="1315"/>
        <end position="1390"/>
    </location>
</feature>
<gene>
    <name evidence="4" type="ORF">DF196_11080</name>
</gene>
<keyword evidence="2" id="KW-1133">Transmembrane helix</keyword>
<feature type="transmembrane region" description="Helical" evidence="2">
    <location>
        <begin position="77"/>
        <end position="102"/>
    </location>
</feature>
<feature type="transmembrane region" description="Helical" evidence="2">
    <location>
        <begin position="434"/>
        <end position="452"/>
    </location>
</feature>
<organism evidence="4 5">
    <name type="scientific">Bifidobacterium callitrichidarum</name>
    <dbReference type="NCBI Taxonomy" id="2052941"/>
    <lineage>
        <taxon>Bacteria</taxon>
        <taxon>Bacillati</taxon>
        <taxon>Actinomycetota</taxon>
        <taxon>Actinomycetes</taxon>
        <taxon>Bifidobacteriales</taxon>
        <taxon>Bifidobacteriaceae</taxon>
        <taxon>Bifidobacterium</taxon>
    </lineage>
</organism>
<feature type="domain" description="Transglutaminase-like" evidence="3">
    <location>
        <begin position="1239"/>
        <end position="1311"/>
    </location>
</feature>
<keyword evidence="5" id="KW-1185">Reference proteome</keyword>
<name>A0A2U2N1W7_9BIFI</name>
<dbReference type="InterPro" id="IPR021878">
    <property type="entry name" value="TgpA_N"/>
</dbReference>
<feature type="transmembrane region" description="Helical" evidence="2">
    <location>
        <begin position="615"/>
        <end position="636"/>
    </location>
</feature>
<feature type="region of interest" description="Disordered" evidence="1">
    <location>
        <begin position="300"/>
        <end position="332"/>
    </location>
</feature>
<evidence type="ECO:0000259" key="3">
    <source>
        <dbReference type="SMART" id="SM00460"/>
    </source>
</evidence>
<feature type="compositionally biased region" description="Basic and acidic residues" evidence="1">
    <location>
        <begin position="312"/>
        <end position="324"/>
    </location>
</feature>
<dbReference type="InterPro" id="IPR052901">
    <property type="entry name" value="Bact_TGase-like"/>
</dbReference>